<evidence type="ECO:0000256" key="1">
    <source>
        <dbReference type="ARBA" id="ARBA00003907"/>
    </source>
</evidence>
<proteinExistence type="inferred from homology"/>
<evidence type="ECO:0000256" key="5">
    <source>
        <dbReference type="ARBA" id="ARBA00022691"/>
    </source>
</evidence>
<name>A0ABP9KLQ0_9NOCA</name>
<keyword evidence="3 6" id="KW-0489">Methyltransferase</keyword>
<organism evidence="7 8">
    <name type="scientific">Nocardia callitridis</name>
    <dbReference type="NCBI Taxonomy" id="648753"/>
    <lineage>
        <taxon>Bacteria</taxon>
        <taxon>Bacillati</taxon>
        <taxon>Actinomycetota</taxon>
        <taxon>Actinomycetes</taxon>
        <taxon>Mycobacteriales</taxon>
        <taxon>Nocardiaceae</taxon>
        <taxon>Nocardia</taxon>
    </lineage>
</organism>
<reference evidence="8" key="1">
    <citation type="journal article" date="2019" name="Int. J. Syst. Evol. Microbiol.">
        <title>The Global Catalogue of Microorganisms (GCM) 10K type strain sequencing project: providing services to taxonomists for standard genome sequencing and annotation.</title>
        <authorList>
            <consortium name="The Broad Institute Genomics Platform"/>
            <consortium name="The Broad Institute Genome Sequencing Center for Infectious Disease"/>
            <person name="Wu L."/>
            <person name="Ma J."/>
        </authorList>
    </citation>
    <scope>NUCLEOTIDE SEQUENCE [LARGE SCALE GENOMIC DNA]</scope>
    <source>
        <strain evidence="8">JCM 18298</strain>
    </source>
</reference>
<evidence type="ECO:0000313" key="7">
    <source>
        <dbReference type="EMBL" id="GAA5059764.1"/>
    </source>
</evidence>
<dbReference type="RefSeq" id="WP_345497114.1">
    <property type="nucleotide sequence ID" value="NZ_BAABJM010000003.1"/>
</dbReference>
<protein>
    <recommendedName>
        <fullName evidence="6">S-adenosyl-L-methionine-dependent methyltransferase</fullName>
        <ecNumber evidence="6">2.1.1.-</ecNumber>
    </recommendedName>
</protein>
<gene>
    <name evidence="7" type="ORF">GCM10023318_40620</name>
</gene>
<dbReference type="GO" id="GO:0008168">
    <property type="term" value="F:methyltransferase activity"/>
    <property type="evidence" value="ECO:0007669"/>
    <property type="project" value="UniProtKB-KW"/>
</dbReference>
<evidence type="ECO:0000256" key="3">
    <source>
        <dbReference type="ARBA" id="ARBA00022603"/>
    </source>
</evidence>
<dbReference type="InterPro" id="IPR029063">
    <property type="entry name" value="SAM-dependent_MTases_sf"/>
</dbReference>
<dbReference type="NCBIfam" id="TIGR00027">
    <property type="entry name" value="mthyl_TIGR00027"/>
    <property type="match status" value="1"/>
</dbReference>
<dbReference type="Gene3D" id="3.40.50.150">
    <property type="entry name" value="Vaccinia Virus protein VP39"/>
    <property type="match status" value="1"/>
</dbReference>
<dbReference type="InterPro" id="IPR011610">
    <property type="entry name" value="SAM_mthyl_Trfase_ML2640-like"/>
</dbReference>
<accession>A0ABP9KLQ0</accession>
<dbReference type="SUPFAM" id="SSF53335">
    <property type="entry name" value="S-adenosyl-L-methionine-dependent methyltransferases"/>
    <property type="match status" value="1"/>
</dbReference>
<sequence>MRTDSDGWDIVNSVGATALGVAALRAGETRRSDALFRDPYAALLVEAVGVPGWTRLVRGQVDFETGAAPSLGPLGDMLVARTCYFDAYFAMAVNAGIRQVVILGAGLDVRAFRLEWAMDTVLFELDQPKVLEFKASVFDEHGIFASVDRREVAVDLRRGFSNELRDSGFDPTQPTAWLAEGLLRYVPAGAQNRMFIAIAELSAPGSQVALTLEADPAQDGEHNEEMRDRMLAELGISLDMGSLLYPNEGRSDPVDWFRSRGWTGIRTDPSTVLSSRGRKVPPAVADQLRKNILMTATKPGEGVSRR</sequence>
<dbReference type="Pfam" id="PF04072">
    <property type="entry name" value="LCM"/>
    <property type="match status" value="1"/>
</dbReference>
<evidence type="ECO:0000313" key="8">
    <source>
        <dbReference type="Proteomes" id="UP001500603"/>
    </source>
</evidence>
<dbReference type="EC" id="2.1.1.-" evidence="6"/>
<evidence type="ECO:0000256" key="6">
    <source>
        <dbReference type="RuleBase" id="RU362030"/>
    </source>
</evidence>
<keyword evidence="5 6" id="KW-0949">S-adenosyl-L-methionine</keyword>
<dbReference type="PANTHER" id="PTHR43619">
    <property type="entry name" value="S-ADENOSYL-L-METHIONINE-DEPENDENT METHYLTRANSFERASE YKTD-RELATED"/>
    <property type="match status" value="1"/>
</dbReference>
<dbReference type="Proteomes" id="UP001500603">
    <property type="component" value="Unassembled WGS sequence"/>
</dbReference>
<dbReference type="EMBL" id="BAABJM010000003">
    <property type="protein sequence ID" value="GAA5059764.1"/>
    <property type="molecule type" value="Genomic_DNA"/>
</dbReference>
<dbReference type="InterPro" id="IPR007213">
    <property type="entry name" value="Ppm1/Ppm2/Tcmp"/>
</dbReference>
<keyword evidence="4" id="KW-0808">Transferase</keyword>
<evidence type="ECO:0000256" key="2">
    <source>
        <dbReference type="ARBA" id="ARBA00008138"/>
    </source>
</evidence>
<comment type="similarity">
    <text evidence="2 6">Belongs to the UPF0677 family.</text>
</comment>
<comment type="function">
    <text evidence="1 6">Exhibits S-adenosyl-L-methionine-dependent methyltransferase activity.</text>
</comment>
<comment type="caution">
    <text evidence="7">The sequence shown here is derived from an EMBL/GenBank/DDBJ whole genome shotgun (WGS) entry which is preliminary data.</text>
</comment>
<dbReference type="PANTHER" id="PTHR43619:SF2">
    <property type="entry name" value="S-ADENOSYL-L-METHIONINE-DEPENDENT METHYLTRANSFERASES SUPERFAMILY PROTEIN"/>
    <property type="match status" value="1"/>
</dbReference>
<keyword evidence="8" id="KW-1185">Reference proteome</keyword>
<evidence type="ECO:0000256" key="4">
    <source>
        <dbReference type="ARBA" id="ARBA00022679"/>
    </source>
</evidence>
<dbReference type="GO" id="GO:0032259">
    <property type="term" value="P:methylation"/>
    <property type="evidence" value="ECO:0007669"/>
    <property type="project" value="UniProtKB-KW"/>
</dbReference>